<evidence type="ECO:0000256" key="11">
    <source>
        <dbReference type="SAM" id="Coils"/>
    </source>
</evidence>
<dbReference type="OrthoDB" id="9810730at2"/>
<dbReference type="GO" id="GO:0005886">
    <property type="term" value="C:plasma membrane"/>
    <property type="evidence" value="ECO:0007669"/>
    <property type="project" value="UniProtKB-SubCell"/>
</dbReference>
<dbReference type="Pfam" id="PF02518">
    <property type="entry name" value="HATPase_c"/>
    <property type="match status" value="1"/>
</dbReference>
<protein>
    <recommendedName>
        <fullName evidence="3">histidine kinase</fullName>
        <ecNumber evidence="3">2.7.13.3</ecNumber>
    </recommendedName>
</protein>
<dbReference type="SUPFAM" id="SSF103190">
    <property type="entry name" value="Sensory domain-like"/>
    <property type="match status" value="1"/>
</dbReference>
<dbReference type="SMART" id="SM00388">
    <property type="entry name" value="HisKA"/>
    <property type="match status" value="1"/>
</dbReference>
<dbReference type="InterPro" id="IPR036890">
    <property type="entry name" value="HATPase_C_sf"/>
</dbReference>
<evidence type="ECO:0000313" key="15">
    <source>
        <dbReference type="Proteomes" id="UP000002572"/>
    </source>
</evidence>
<evidence type="ECO:0000256" key="7">
    <source>
        <dbReference type="ARBA" id="ARBA00022692"/>
    </source>
</evidence>
<feature type="transmembrane region" description="Helical" evidence="12">
    <location>
        <begin position="12"/>
        <end position="32"/>
    </location>
</feature>
<dbReference type="Pfam" id="PF00512">
    <property type="entry name" value="HisKA"/>
    <property type="match status" value="1"/>
</dbReference>
<sequence>MKQRWSMKDFTCIHFPLLAIVLIFFCLLPFLVHQSHSRITLQNENAIAETRQLFQHTIDLRHAIASFSYETAFNIPRIQQLLWEHSRGERLAEAVRRELASEAQSIYRSLQRMGFDHLYFHDRDGTVVLRMHAPHAFGDNQQHSRAMIAAMVEKPVALSGFEGGQMTTGLRFLFPLFHQGVHVGSVEVASSSASLSREFSSTLSSSSYHFLVPRAAVKARVSASDFRRNYGESLMCPEFVIESALTSPDERGQLADLERALAKQRSFDCSVLMGPEPGATVLRWQEHNYQVLALPVRDFADTTIAHLVVYRKAPVIGQIKRSFWLAFTGLGVVTTLAVIFVILRIRHRLTLEQQLQQKIVLEEQREQQARDLESKNRTLERAQDELVQKTIELERSNYYKSEFLANMSHELRTPLNSILLLSSLLMRSEAEFRPEEVEKFKVIHICGKELLTMIDEVLDFSRLESGRVELHLEPLHTSFLVDFLRSKYHYEASEKGLELVVEDQWQGSMITDSKRLLQILQNLIVNGLKFTRAGHVSLRIQPSGRADLPLSFTVCDTGIGIEQAKRQVIFEAFTQADGSISREFKGTGLGLAISRNLAVLLGGTLTLQSSEMGKGSCFELLLPQESTLPD</sequence>
<dbReference type="InterPro" id="IPR036097">
    <property type="entry name" value="HisK_dim/P_sf"/>
</dbReference>
<evidence type="ECO:0000256" key="9">
    <source>
        <dbReference type="ARBA" id="ARBA00022989"/>
    </source>
</evidence>
<dbReference type="Gene3D" id="3.30.565.10">
    <property type="entry name" value="Histidine kinase-like ATPase, C-terminal domain"/>
    <property type="match status" value="1"/>
</dbReference>
<keyword evidence="6" id="KW-0808">Transferase</keyword>
<feature type="domain" description="Histidine kinase" evidence="13">
    <location>
        <begin position="406"/>
        <end position="626"/>
    </location>
</feature>
<dbReference type="PANTHER" id="PTHR43711:SF26">
    <property type="entry name" value="SENSOR HISTIDINE KINASE RCSC"/>
    <property type="match status" value="1"/>
</dbReference>
<dbReference type="EMBL" id="CP002432">
    <property type="protein sequence ID" value="ADU67261.1"/>
    <property type="molecule type" value="Genomic_DNA"/>
</dbReference>
<proteinExistence type="predicted"/>
<dbReference type="Pfam" id="PF14827">
    <property type="entry name" value="dCache_3"/>
    <property type="match status" value="1"/>
</dbReference>
<keyword evidence="15" id="KW-1185">Reference proteome</keyword>
<dbReference type="InParanoid" id="E6W5X6"/>
<comment type="subcellular location">
    <subcellularLocation>
        <location evidence="2">Cell membrane</location>
        <topology evidence="2">Multi-pass membrane protein</topology>
    </subcellularLocation>
</comment>
<dbReference type="eggNOG" id="COG4251">
    <property type="taxonomic scope" value="Bacteria"/>
</dbReference>
<dbReference type="SUPFAM" id="SSF47384">
    <property type="entry name" value="Homodimeric domain of signal transducing histidine kinase"/>
    <property type="match status" value="1"/>
</dbReference>
<dbReference type="PROSITE" id="PS50109">
    <property type="entry name" value="HIS_KIN"/>
    <property type="match status" value="1"/>
</dbReference>
<dbReference type="InterPro" id="IPR050736">
    <property type="entry name" value="Sensor_HK_Regulatory"/>
</dbReference>
<name>E6W5X6_DESIS</name>
<feature type="transmembrane region" description="Helical" evidence="12">
    <location>
        <begin position="323"/>
        <end position="343"/>
    </location>
</feature>
<evidence type="ECO:0000256" key="5">
    <source>
        <dbReference type="ARBA" id="ARBA00022553"/>
    </source>
</evidence>
<dbReference type="HOGENOM" id="CLU_433963_0_0_0"/>
<evidence type="ECO:0000256" key="2">
    <source>
        <dbReference type="ARBA" id="ARBA00004651"/>
    </source>
</evidence>
<keyword evidence="4" id="KW-1003">Cell membrane</keyword>
<dbReference type="Gene3D" id="1.10.287.130">
    <property type="match status" value="1"/>
</dbReference>
<accession>E6W5X6</accession>
<dbReference type="InterPro" id="IPR005467">
    <property type="entry name" value="His_kinase_dom"/>
</dbReference>
<keyword evidence="14" id="KW-0547">Nucleotide-binding</keyword>
<keyword evidence="8" id="KW-0418">Kinase</keyword>
<dbReference type="InterPro" id="IPR029150">
    <property type="entry name" value="dCache_3"/>
</dbReference>
<evidence type="ECO:0000259" key="13">
    <source>
        <dbReference type="PROSITE" id="PS50109"/>
    </source>
</evidence>
<keyword evidence="12" id="KW-0472">Membrane</keyword>
<organism evidence="14 15">
    <name type="scientific">Desulfurispirillum indicum (strain ATCC BAA-1389 / DSM 22839 / S5)</name>
    <dbReference type="NCBI Taxonomy" id="653733"/>
    <lineage>
        <taxon>Bacteria</taxon>
        <taxon>Pseudomonadati</taxon>
        <taxon>Chrysiogenota</taxon>
        <taxon>Chrysiogenia</taxon>
        <taxon>Chrysiogenales</taxon>
        <taxon>Chrysiogenaceae</taxon>
        <taxon>Desulfurispirillum</taxon>
    </lineage>
</organism>
<dbReference type="EC" id="2.7.13.3" evidence="3"/>
<keyword evidence="11" id="KW-0175">Coiled coil</keyword>
<evidence type="ECO:0000256" key="12">
    <source>
        <dbReference type="SAM" id="Phobius"/>
    </source>
</evidence>
<dbReference type="CDD" id="cd00082">
    <property type="entry name" value="HisKA"/>
    <property type="match status" value="1"/>
</dbReference>
<dbReference type="InterPro" id="IPR029151">
    <property type="entry name" value="Sensor-like_sf"/>
</dbReference>
<evidence type="ECO:0000256" key="4">
    <source>
        <dbReference type="ARBA" id="ARBA00022475"/>
    </source>
</evidence>
<evidence type="ECO:0000256" key="1">
    <source>
        <dbReference type="ARBA" id="ARBA00000085"/>
    </source>
</evidence>
<dbReference type="SUPFAM" id="SSF55874">
    <property type="entry name" value="ATPase domain of HSP90 chaperone/DNA topoisomerase II/histidine kinase"/>
    <property type="match status" value="1"/>
</dbReference>
<dbReference type="PANTHER" id="PTHR43711">
    <property type="entry name" value="TWO-COMPONENT HISTIDINE KINASE"/>
    <property type="match status" value="1"/>
</dbReference>
<evidence type="ECO:0000256" key="6">
    <source>
        <dbReference type="ARBA" id="ARBA00022679"/>
    </source>
</evidence>
<gene>
    <name evidence="14" type="ordered locus">Selin_2549</name>
</gene>
<dbReference type="Proteomes" id="UP000002572">
    <property type="component" value="Chromosome"/>
</dbReference>
<keyword evidence="14" id="KW-0067">ATP-binding</keyword>
<dbReference type="KEGG" id="din:Selin_2549"/>
<feature type="coiled-coil region" evidence="11">
    <location>
        <begin position="351"/>
        <end position="392"/>
    </location>
</feature>
<dbReference type="InterPro" id="IPR003661">
    <property type="entry name" value="HisK_dim/P_dom"/>
</dbReference>
<evidence type="ECO:0000256" key="8">
    <source>
        <dbReference type="ARBA" id="ARBA00022777"/>
    </source>
</evidence>
<dbReference type="CDD" id="cd16922">
    <property type="entry name" value="HATPase_EvgS-ArcB-TorS-like"/>
    <property type="match status" value="1"/>
</dbReference>
<dbReference type="GO" id="GO:0000155">
    <property type="term" value="F:phosphorelay sensor kinase activity"/>
    <property type="evidence" value="ECO:0007669"/>
    <property type="project" value="InterPro"/>
</dbReference>
<evidence type="ECO:0000256" key="10">
    <source>
        <dbReference type="ARBA" id="ARBA00023012"/>
    </source>
</evidence>
<dbReference type="InterPro" id="IPR003594">
    <property type="entry name" value="HATPase_dom"/>
</dbReference>
<dbReference type="SMART" id="SM00387">
    <property type="entry name" value="HATPase_c"/>
    <property type="match status" value="1"/>
</dbReference>
<dbReference type="AlphaFoldDB" id="E6W5X6"/>
<keyword evidence="9 12" id="KW-1133">Transmembrane helix</keyword>
<evidence type="ECO:0000313" key="14">
    <source>
        <dbReference type="EMBL" id="ADU67261.1"/>
    </source>
</evidence>
<evidence type="ECO:0000256" key="3">
    <source>
        <dbReference type="ARBA" id="ARBA00012438"/>
    </source>
</evidence>
<comment type="catalytic activity">
    <reaction evidence="1">
        <text>ATP + protein L-histidine = ADP + protein N-phospho-L-histidine.</text>
        <dbReference type="EC" id="2.7.13.3"/>
    </reaction>
</comment>
<dbReference type="STRING" id="653733.Selin_2549"/>
<keyword evidence="7 12" id="KW-0812">Transmembrane</keyword>
<dbReference type="GO" id="GO:0005524">
    <property type="term" value="F:ATP binding"/>
    <property type="evidence" value="ECO:0007669"/>
    <property type="project" value="UniProtKB-KW"/>
</dbReference>
<reference evidence="14 15" key="1">
    <citation type="submission" date="2010-12" db="EMBL/GenBank/DDBJ databases">
        <title>Complete sequence of Desulfurispirillum indicum S5.</title>
        <authorList>
            <consortium name="US DOE Joint Genome Institute"/>
            <person name="Lucas S."/>
            <person name="Copeland A."/>
            <person name="Lapidus A."/>
            <person name="Cheng J.-F."/>
            <person name="Goodwin L."/>
            <person name="Pitluck S."/>
            <person name="Chertkov O."/>
            <person name="Held B."/>
            <person name="Detter J.C."/>
            <person name="Han C."/>
            <person name="Tapia R."/>
            <person name="Land M."/>
            <person name="Hauser L."/>
            <person name="Kyrpides N."/>
            <person name="Ivanova N."/>
            <person name="Mikhailova N."/>
            <person name="Haggblom M."/>
            <person name="Rauschenbach I."/>
            <person name="Bini E."/>
            <person name="Woyke T."/>
        </authorList>
    </citation>
    <scope>NUCLEOTIDE SEQUENCE [LARGE SCALE GENOMIC DNA]</scope>
    <source>
        <strain evidence="15">ATCC BAA-1389 / DSM 22839 / S5</strain>
    </source>
</reference>
<keyword evidence="5" id="KW-0597">Phosphoprotein</keyword>
<dbReference type="InterPro" id="IPR004358">
    <property type="entry name" value="Sig_transdc_His_kin-like_C"/>
</dbReference>
<dbReference type="PRINTS" id="PR00344">
    <property type="entry name" value="BCTRLSENSOR"/>
</dbReference>
<keyword evidence="10" id="KW-0902">Two-component regulatory system</keyword>